<proteinExistence type="predicted"/>
<feature type="domain" description="Acyl-CoA dehydrogenase C-terminal" evidence="2">
    <location>
        <begin position="7"/>
        <end position="107"/>
    </location>
</feature>
<dbReference type="InterPro" id="IPR013107">
    <property type="entry name" value="Acyl-CoA_DH_C"/>
</dbReference>
<evidence type="ECO:0000259" key="2">
    <source>
        <dbReference type="Pfam" id="PF08028"/>
    </source>
</evidence>
<evidence type="ECO:0000313" key="3">
    <source>
        <dbReference type="EMBL" id="MDQ0513385.1"/>
    </source>
</evidence>
<keyword evidence="4" id="KW-1185">Reference proteome</keyword>
<dbReference type="EMBL" id="JAUSVR010000028">
    <property type="protein sequence ID" value="MDQ0513385.1"/>
    <property type="molecule type" value="Genomic_DNA"/>
</dbReference>
<dbReference type="SUPFAM" id="SSF47203">
    <property type="entry name" value="Acyl-CoA dehydrogenase C-terminal domain-like"/>
    <property type="match status" value="1"/>
</dbReference>
<protein>
    <submittedName>
        <fullName evidence="3">Alkylation response protein AidB-like acyl-CoA dehydrogenase</fullName>
    </submittedName>
</protein>
<name>A0ABU0LXH9_9HYPH</name>
<keyword evidence="1" id="KW-0560">Oxidoreductase</keyword>
<gene>
    <name evidence="3" type="ORF">QOZ99_004307</name>
</gene>
<sequence length="129" mass="13943">MLAQLYMTAIIAGIARAVLNNARRLLLGRTRTFYCANAERPADDPLLQQVLGELATYAFAAEAAVLAAAEALDAVAAARDNGRDDEDLAHEAAFAATRARLVVDELAIRRRGSPPAPRRSRENWRPTGS</sequence>
<dbReference type="Gene3D" id="1.20.140.10">
    <property type="entry name" value="Butyryl-CoA Dehydrogenase, subunit A, domain 3"/>
    <property type="match status" value="1"/>
</dbReference>
<reference evidence="3 4" key="1">
    <citation type="submission" date="2023-07" db="EMBL/GenBank/DDBJ databases">
        <title>Genomic Encyclopedia of Type Strains, Phase IV (KMG-IV): sequencing the most valuable type-strain genomes for metagenomic binning, comparative biology and taxonomic classification.</title>
        <authorList>
            <person name="Goeker M."/>
        </authorList>
    </citation>
    <scope>NUCLEOTIDE SEQUENCE [LARGE SCALE GENOMIC DNA]</scope>
    <source>
        <strain evidence="3 4">DSM 15561</strain>
    </source>
</reference>
<dbReference type="Pfam" id="PF08028">
    <property type="entry name" value="Acyl-CoA_dh_2"/>
    <property type="match status" value="1"/>
</dbReference>
<evidence type="ECO:0000256" key="1">
    <source>
        <dbReference type="ARBA" id="ARBA00023002"/>
    </source>
</evidence>
<dbReference type="InterPro" id="IPR036250">
    <property type="entry name" value="AcylCo_DH-like_C"/>
</dbReference>
<organism evidence="3 4">
    <name type="scientific">Ancylobacter amanitiformis</name>
    <dbReference type="NCBI Taxonomy" id="217069"/>
    <lineage>
        <taxon>Bacteria</taxon>
        <taxon>Pseudomonadati</taxon>
        <taxon>Pseudomonadota</taxon>
        <taxon>Alphaproteobacteria</taxon>
        <taxon>Hyphomicrobiales</taxon>
        <taxon>Xanthobacteraceae</taxon>
        <taxon>Ancylobacter</taxon>
    </lineage>
</organism>
<accession>A0ABU0LXH9</accession>
<dbReference type="Proteomes" id="UP001235094">
    <property type="component" value="Unassembled WGS sequence"/>
</dbReference>
<evidence type="ECO:0000313" key="4">
    <source>
        <dbReference type="Proteomes" id="UP001235094"/>
    </source>
</evidence>
<comment type="caution">
    <text evidence="3">The sequence shown here is derived from an EMBL/GenBank/DDBJ whole genome shotgun (WGS) entry which is preliminary data.</text>
</comment>